<evidence type="ECO:0000313" key="2">
    <source>
        <dbReference type="EMBL" id="SHK85798.1"/>
    </source>
</evidence>
<evidence type="ECO:0000259" key="1">
    <source>
        <dbReference type="Pfam" id="PF03527"/>
    </source>
</evidence>
<dbReference type="OrthoDB" id="5458729at2"/>
<dbReference type="PANTHER" id="PTHR32305">
    <property type="match status" value="1"/>
</dbReference>
<dbReference type="EMBL" id="FQZU01000036">
    <property type="protein sequence ID" value="SHK85798.1"/>
    <property type="molecule type" value="Genomic_DNA"/>
</dbReference>
<dbReference type="Gene3D" id="2.180.10.10">
    <property type="entry name" value="RHS repeat-associated core"/>
    <property type="match status" value="1"/>
</dbReference>
<dbReference type="PANTHER" id="PTHR32305:SF15">
    <property type="entry name" value="PROTEIN RHSA-RELATED"/>
    <property type="match status" value="1"/>
</dbReference>
<dbReference type="AlphaFoldDB" id="A0A1M6VWN7"/>
<dbReference type="NCBIfam" id="TIGR03696">
    <property type="entry name" value="Rhs_assc_core"/>
    <property type="match status" value="1"/>
</dbReference>
<dbReference type="Proteomes" id="UP000183994">
    <property type="component" value="Unassembled WGS sequence"/>
</dbReference>
<dbReference type="Pfam" id="PF03527">
    <property type="entry name" value="RHS"/>
    <property type="match status" value="1"/>
</dbReference>
<dbReference type="InterPro" id="IPR050708">
    <property type="entry name" value="T6SS_VgrG/RHS"/>
</dbReference>
<sequence length="280" mass="30795">MNTAEGTLIKSYGYKPNSTWTTNPLFMVRDSEYYYYQNDHLGTPQKLIASNGAVVWSAVYHAFGEAEVEIGSTIENNLRFPGQYFEAETGLHYNLFRYYDPETGHYLKTDPIGIEGGLNLYSYASKNPIGLVDPYGLLNVTKTAVGIINFVRGVKAGCEGVADISIGVVSAGAGLGWPLSMFQTLAAGYNLGLKMPGLTIRGTQQITEGWCEADGEVSLGHIKNLMGLLPLGQDIDDPDETIAEAFKKKRDQVTDALETIKTKPVEGLKKLWEYAIDWVM</sequence>
<evidence type="ECO:0000313" key="3">
    <source>
        <dbReference type="Proteomes" id="UP000183994"/>
    </source>
</evidence>
<dbReference type="PRINTS" id="PR00394">
    <property type="entry name" value="RHSPROTEIN"/>
</dbReference>
<name>A0A1M6VWN7_9BACT</name>
<proteinExistence type="predicted"/>
<keyword evidence="3" id="KW-1185">Reference proteome</keyword>
<protein>
    <submittedName>
        <fullName evidence="2">RHS repeat-associated core domain-containing protein</fullName>
    </submittedName>
</protein>
<dbReference type="InterPro" id="IPR001826">
    <property type="entry name" value="RHS"/>
</dbReference>
<feature type="domain" description="RHS protein conserved region" evidence="1">
    <location>
        <begin position="34"/>
        <end position="67"/>
    </location>
</feature>
<accession>A0A1M6VWN7</accession>
<gene>
    <name evidence="2" type="ORF">SAMN02745216_04196</name>
</gene>
<dbReference type="RefSeq" id="WP_073478222.1">
    <property type="nucleotide sequence ID" value="NZ_FQZU01000036.1"/>
</dbReference>
<reference evidence="3" key="1">
    <citation type="submission" date="2016-11" db="EMBL/GenBank/DDBJ databases">
        <authorList>
            <person name="Varghese N."/>
            <person name="Submissions S."/>
        </authorList>
    </citation>
    <scope>NUCLEOTIDE SEQUENCE [LARGE SCALE GENOMIC DNA]</scope>
    <source>
        <strain evidence="3">DSM 16219</strain>
    </source>
</reference>
<dbReference type="InterPro" id="IPR022385">
    <property type="entry name" value="Rhs_assc_core"/>
</dbReference>
<dbReference type="STRING" id="1121393.SAMN02745216_04196"/>
<organism evidence="2 3">
    <name type="scientific">Desulfatibacillum alkenivorans DSM 16219</name>
    <dbReference type="NCBI Taxonomy" id="1121393"/>
    <lineage>
        <taxon>Bacteria</taxon>
        <taxon>Pseudomonadati</taxon>
        <taxon>Thermodesulfobacteriota</taxon>
        <taxon>Desulfobacteria</taxon>
        <taxon>Desulfobacterales</taxon>
        <taxon>Desulfatibacillaceae</taxon>
        <taxon>Desulfatibacillum</taxon>
    </lineage>
</organism>